<dbReference type="Gene3D" id="1.10.150.130">
    <property type="match status" value="1"/>
</dbReference>
<sequence>MATVHFLYRSVREKSFLEVRLQHTENTIKYLWSAKTKIEVSKTFWTKQRDVKSRDVTISNEQTRVKGLCSTIENLILDSFKTTTPEAITKEWLQTKIDLYYNPKKNDATAETIPINLIEYFDYYIKYKENYPSDVLIRKYRVLQKKLMRFQTHRNKAILIKDVNKRFKLEFSEYCESQQYSRITIQRDFAEVKTICIDARTKGIETSLELDKLSFPRLKATNIFLTFDEIKAIENIEKSKLTDSLENAKDWLIISCYCGQRVSDFMRFTADMIRIENGKSLIEFTQKKTNKIMTVPLHPKIIEILNKRSGAFPYAISDQKYNDYIKTVCEVAELTQIVNGSKKIETAPKSGIYRKVTKDYRKCDLVSSHVGRRSFASNFYGTIPTTYLIYVTGHSTEAMFLSYIGKSNKDLALEITNYF</sequence>
<dbReference type="InterPro" id="IPR011010">
    <property type="entry name" value="DNA_brk_join_enz"/>
</dbReference>
<evidence type="ECO:0000259" key="3">
    <source>
        <dbReference type="Pfam" id="PF00589"/>
    </source>
</evidence>
<proteinExistence type="predicted"/>
<dbReference type="AlphaFoldDB" id="A0AB39W3T6"/>
<dbReference type="EMBL" id="CP165625">
    <property type="protein sequence ID" value="XDU95961.1"/>
    <property type="molecule type" value="Genomic_DNA"/>
</dbReference>
<dbReference type="Pfam" id="PF00589">
    <property type="entry name" value="Phage_integrase"/>
    <property type="match status" value="1"/>
</dbReference>
<dbReference type="InterPro" id="IPR013762">
    <property type="entry name" value="Integrase-like_cat_sf"/>
</dbReference>
<evidence type="ECO:0000256" key="2">
    <source>
        <dbReference type="ARBA" id="ARBA00023172"/>
    </source>
</evidence>
<dbReference type="GO" id="GO:0006310">
    <property type="term" value="P:DNA recombination"/>
    <property type="evidence" value="ECO:0007669"/>
    <property type="project" value="UniProtKB-KW"/>
</dbReference>
<evidence type="ECO:0000259" key="4">
    <source>
        <dbReference type="Pfam" id="PF13102"/>
    </source>
</evidence>
<dbReference type="Gene3D" id="1.10.443.10">
    <property type="entry name" value="Intergrase catalytic core"/>
    <property type="match status" value="1"/>
</dbReference>
<dbReference type="RefSeq" id="WP_369753333.1">
    <property type="nucleotide sequence ID" value="NZ_CP165625.1"/>
</dbReference>
<dbReference type="InterPro" id="IPR002104">
    <property type="entry name" value="Integrase_catalytic"/>
</dbReference>
<dbReference type="GO" id="GO:0003677">
    <property type="term" value="F:DNA binding"/>
    <property type="evidence" value="ECO:0007669"/>
    <property type="project" value="UniProtKB-KW"/>
</dbReference>
<name>A0AB39W3T6_9FLAO</name>
<keyword evidence="1" id="KW-0238">DNA-binding</keyword>
<dbReference type="SUPFAM" id="SSF56349">
    <property type="entry name" value="DNA breaking-rejoining enzymes"/>
    <property type="match status" value="1"/>
</dbReference>
<dbReference type="InterPro" id="IPR010998">
    <property type="entry name" value="Integrase_recombinase_N"/>
</dbReference>
<reference evidence="5" key="1">
    <citation type="submission" date="2024-07" db="EMBL/GenBank/DDBJ databases">
        <authorList>
            <person name="Biller S.J."/>
        </authorList>
    </citation>
    <scope>NUCLEOTIDE SEQUENCE</scope>
    <source>
        <strain evidence="5">WC2409</strain>
    </source>
</reference>
<dbReference type="GO" id="GO:0015074">
    <property type="term" value="P:DNA integration"/>
    <property type="evidence" value="ECO:0007669"/>
    <property type="project" value="InterPro"/>
</dbReference>
<evidence type="ECO:0000256" key="1">
    <source>
        <dbReference type="ARBA" id="ARBA00023125"/>
    </source>
</evidence>
<gene>
    <name evidence="5" type="ORF">AB3G34_02290</name>
</gene>
<feature type="domain" description="Phage integrase SAM-like" evidence="4">
    <location>
        <begin position="116"/>
        <end position="204"/>
    </location>
</feature>
<dbReference type="Pfam" id="PF13102">
    <property type="entry name" value="Phage_int_SAM_5"/>
    <property type="match status" value="1"/>
</dbReference>
<keyword evidence="2" id="KW-0233">DNA recombination</keyword>
<feature type="domain" description="Tyr recombinase" evidence="3">
    <location>
        <begin position="224"/>
        <end position="404"/>
    </location>
</feature>
<protein>
    <submittedName>
        <fullName evidence="5">Phage integrase SAM-like domain-containing protein</fullName>
    </submittedName>
</protein>
<organism evidence="5">
    <name type="scientific">Flavobacterium sp. WC2409</name>
    <dbReference type="NCBI Taxonomy" id="3234139"/>
    <lineage>
        <taxon>Bacteria</taxon>
        <taxon>Pseudomonadati</taxon>
        <taxon>Bacteroidota</taxon>
        <taxon>Flavobacteriia</taxon>
        <taxon>Flavobacteriales</taxon>
        <taxon>Flavobacteriaceae</taxon>
        <taxon>Flavobacterium</taxon>
    </lineage>
</organism>
<accession>A0AB39W3T6</accession>
<dbReference type="InterPro" id="IPR025269">
    <property type="entry name" value="SAM-like_dom"/>
</dbReference>
<evidence type="ECO:0000313" key="5">
    <source>
        <dbReference type="EMBL" id="XDU95961.1"/>
    </source>
</evidence>